<organism evidence="3 4">
    <name type="scientific">Notoacmeibacter ruber</name>
    <dbReference type="NCBI Taxonomy" id="2670375"/>
    <lineage>
        <taxon>Bacteria</taxon>
        <taxon>Pseudomonadati</taxon>
        <taxon>Pseudomonadota</taxon>
        <taxon>Alphaproteobacteria</taxon>
        <taxon>Hyphomicrobiales</taxon>
        <taxon>Notoacmeibacteraceae</taxon>
        <taxon>Notoacmeibacter</taxon>
    </lineage>
</organism>
<keyword evidence="1" id="KW-0732">Signal</keyword>
<dbReference type="AlphaFoldDB" id="A0A3L7JBV6"/>
<dbReference type="InterPro" id="IPR032789">
    <property type="entry name" value="T2SS-T3SS_pil_N"/>
</dbReference>
<evidence type="ECO:0000259" key="2">
    <source>
        <dbReference type="Pfam" id="PF13629"/>
    </source>
</evidence>
<evidence type="ECO:0000256" key="1">
    <source>
        <dbReference type="SAM" id="SignalP"/>
    </source>
</evidence>
<feature type="domain" description="Pilus formation protein N-terminal" evidence="2">
    <location>
        <begin position="31"/>
        <end position="101"/>
    </location>
</feature>
<proteinExistence type="predicted"/>
<sequence length="138" mass="14599">MSSQDFPMRRAIAFTLSTVGLFLFSSLGQAAEGIAIDKGNARIVKLVEAAETVIIGEPAIADVAVKDSKTLVLTGRTYGSTNLVVFNAAGEPIVDQPIIVSRQGKGSVRLYRRSDVEMMTCMPVCEADTIGGDDDSDG</sequence>
<feature type="signal peptide" evidence="1">
    <location>
        <begin position="1"/>
        <end position="30"/>
    </location>
</feature>
<dbReference type="EMBL" id="RCWN01000001">
    <property type="protein sequence ID" value="RLQ87021.1"/>
    <property type="molecule type" value="Genomic_DNA"/>
</dbReference>
<accession>A0A3L7JBV6</accession>
<keyword evidence="4" id="KW-1185">Reference proteome</keyword>
<gene>
    <name evidence="3" type="ORF">D8780_01150</name>
</gene>
<dbReference type="Proteomes" id="UP000281094">
    <property type="component" value="Unassembled WGS sequence"/>
</dbReference>
<evidence type="ECO:0000313" key="4">
    <source>
        <dbReference type="Proteomes" id="UP000281094"/>
    </source>
</evidence>
<protein>
    <recommendedName>
        <fullName evidence="2">Pilus formation protein N-terminal domain-containing protein</fullName>
    </recommendedName>
</protein>
<name>A0A3L7JBV6_9HYPH</name>
<feature type="chain" id="PRO_5018102314" description="Pilus formation protein N-terminal domain-containing protein" evidence="1">
    <location>
        <begin position="31"/>
        <end position="138"/>
    </location>
</feature>
<dbReference type="Pfam" id="PF13629">
    <property type="entry name" value="T2SS-T3SS_pil_N"/>
    <property type="match status" value="1"/>
</dbReference>
<reference evidence="3 4" key="1">
    <citation type="submission" date="2018-10" db="EMBL/GenBank/DDBJ databases">
        <title>Notoacmeibacter sp. M2BS9Y-3-1, whole genome shotgun sequence.</title>
        <authorList>
            <person name="Tuo L."/>
        </authorList>
    </citation>
    <scope>NUCLEOTIDE SEQUENCE [LARGE SCALE GENOMIC DNA]</scope>
    <source>
        <strain evidence="3 4">M2BS9Y-3-1</strain>
    </source>
</reference>
<comment type="caution">
    <text evidence="3">The sequence shown here is derived from an EMBL/GenBank/DDBJ whole genome shotgun (WGS) entry which is preliminary data.</text>
</comment>
<evidence type="ECO:0000313" key="3">
    <source>
        <dbReference type="EMBL" id="RLQ87021.1"/>
    </source>
</evidence>